<dbReference type="FunFam" id="3.30.160.60:FF:000624">
    <property type="entry name" value="zinc finger protein 697"/>
    <property type="match status" value="1"/>
</dbReference>
<evidence type="ECO:0000256" key="3">
    <source>
        <dbReference type="ARBA" id="ARBA00022723"/>
    </source>
</evidence>
<accession>A0AAN9A3W0</accession>
<feature type="region of interest" description="Disordered" evidence="11">
    <location>
        <begin position="881"/>
        <end position="901"/>
    </location>
</feature>
<evidence type="ECO:0000313" key="13">
    <source>
        <dbReference type="EMBL" id="KAK7079656.1"/>
    </source>
</evidence>
<evidence type="ECO:0000256" key="5">
    <source>
        <dbReference type="ARBA" id="ARBA00022771"/>
    </source>
</evidence>
<organism evidence="13 14">
    <name type="scientific">Halocaridina rubra</name>
    <name type="common">Hawaiian red shrimp</name>
    <dbReference type="NCBI Taxonomy" id="373956"/>
    <lineage>
        <taxon>Eukaryota</taxon>
        <taxon>Metazoa</taxon>
        <taxon>Ecdysozoa</taxon>
        <taxon>Arthropoda</taxon>
        <taxon>Crustacea</taxon>
        <taxon>Multicrustacea</taxon>
        <taxon>Malacostraca</taxon>
        <taxon>Eumalacostraca</taxon>
        <taxon>Eucarida</taxon>
        <taxon>Decapoda</taxon>
        <taxon>Pleocyemata</taxon>
        <taxon>Caridea</taxon>
        <taxon>Atyoidea</taxon>
        <taxon>Atyidae</taxon>
        <taxon>Halocaridina</taxon>
    </lineage>
</organism>
<dbReference type="EMBL" id="JAXCGZ010006595">
    <property type="protein sequence ID" value="KAK7079656.1"/>
    <property type="molecule type" value="Genomic_DNA"/>
</dbReference>
<comment type="caution">
    <text evidence="13">The sequence shown here is derived from an EMBL/GenBank/DDBJ whole genome shotgun (WGS) entry which is preliminary data.</text>
</comment>
<keyword evidence="14" id="KW-1185">Reference proteome</keyword>
<sequence>MSFRVLLLFTRSNFFHDKRSTFSLILGKDVVESYLPVSSTTSLFFKYVLPLFYLFSGSKVYIIPELGTREISDCTRARIEYISRVEKQKVRQVLQGEIPNMQSLVKLNPDSLGDGFDPDDPTLIENTDAARTVLIPSAPVALSKLLPDEPLQTEVQSFQNLQPLNTGEMQSLIPVQVASVKCAECGTDAASPYQCGVCGVILCSQNHLEIHSASHQVLFQCSVCGLHYGSHSECLAHVASDHSSHLFAVQNSATSYVIPGQSHSQSGAPLTSSQLSMPFIHSQPTPQCLLQISGAVQLPFVVTPVANSVTSQPVTPANCVLQCSEGVSGTSSVGPLIVQAATDPVSNVGNHTVYAMTNMFTNQDHSVPENPLQKNTNFRESFCPVITPSSTHETVSLHSTNYSSSLCTKSGLPVVLSGKISDSIPSIIVRNSETHKEQDKNTSVLMVSPSVPNASKSTRVVQSNLKSNVNVSHQASASLANVLLTLSEPPNQEQPSIYIENDMPPSHPERDMSPLVSDVHFKPNEKDAVTSADHSDMLMSISEIAEQSKEEQASTSSPEELEVTESSDVKTLQEISVEIIQPLAISVKSDSRKEKLSSKKFVNRLRKKKPLGLGNSEDLKCKTCKKLFSSSAQLEKHLAVHGIRRFKCHVCDKSFSEKYNLKIHTLTHTQERPHECTVCSQSFRYSRDLTEHKRTHDGSRPYVCDVCQKSFVRQRELVRHKREQHEMERYQCKVCGQYFKRLLYLKKIHMRIHHPLLIEAVDEEVIQESKTSEVQNKQSHICKICGRSFARARYLTSHLRVHMKRKEYVQCPTCPRMFTSVQTLKIHRQAFHNLEAHPQTNNDTGIDIKQVITQDEELVTQLDQSQTNSLVIAEVHEMSNSSPASLTSTPQASTSHFPPHSSKQLIPPLINVATEVLPYSNVTGNCDLIMEESAKSEHFSVSMDNVDPVSYLSSSFSS</sequence>
<evidence type="ECO:0000256" key="8">
    <source>
        <dbReference type="ARBA" id="ARBA00023163"/>
    </source>
</evidence>
<keyword evidence="4" id="KW-0677">Repeat</keyword>
<dbReference type="GO" id="GO:0005634">
    <property type="term" value="C:nucleus"/>
    <property type="evidence" value="ECO:0007669"/>
    <property type="project" value="UniProtKB-SubCell"/>
</dbReference>
<dbReference type="FunFam" id="3.30.160.60:FF:000110">
    <property type="entry name" value="Zinc finger protein-like"/>
    <property type="match status" value="1"/>
</dbReference>
<comment type="similarity">
    <text evidence="2">Belongs to the krueppel C2H2-type zinc-finger protein family.</text>
</comment>
<dbReference type="GO" id="GO:0008270">
    <property type="term" value="F:zinc ion binding"/>
    <property type="evidence" value="ECO:0007669"/>
    <property type="project" value="UniProtKB-KW"/>
</dbReference>
<evidence type="ECO:0000259" key="12">
    <source>
        <dbReference type="PROSITE" id="PS50157"/>
    </source>
</evidence>
<feature type="domain" description="C2H2-type" evidence="12">
    <location>
        <begin position="646"/>
        <end position="673"/>
    </location>
</feature>
<feature type="region of interest" description="Disordered" evidence="11">
    <location>
        <begin position="491"/>
        <end position="515"/>
    </location>
</feature>
<dbReference type="PANTHER" id="PTHR47772:SF15">
    <property type="entry name" value="REDUCED EXPRESSION 2-RELATED"/>
    <property type="match status" value="1"/>
</dbReference>
<evidence type="ECO:0000256" key="4">
    <source>
        <dbReference type="ARBA" id="ARBA00022737"/>
    </source>
</evidence>
<keyword evidence="9" id="KW-0539">Nucleus</keyword>
<dbReference type="Proteomes" id="UP001381693">
    <property type="component" value="Unassembled WGS sequence"/>
</dbReference>
<dbReference type="InterPro" id="IPR036236">
    <property type="entry name" value="Znf_C2H2_sf"/>
</dbReference>
<feature type="region of interest" description="Disordered" evidence="11">
    <location>
        <begin position="546"/>
        <end position="567"/>
    </location>
</feature>
<feature type="domain" description="C2H2-type" evidence="12">
    <location>
        <begin position="780"/>
        <end position="807"/>
    </location>
</feature>
<evidence type="ECO:0000256" key="7">
    <source>
        <dbReference type="ARBA" id="ARBA00023015"/>
    </source>
</evidence>
<keyword evidence="3" id="KW-0479">Metal-binding</keyword>
<dbReference type="AlphaFoldDB" id="A0AAN9A3W0"/>
<dbReference type="SUPFAM" id="SSF57667">
    <property type="entry name" value="beta-beta-alpha zinc fingers"/>
    <property type="match status" value="4"/>
</dbReference>
<dbReference type="SMART" id="SM00355">
    <property type="entry name" value="ZnF_C2H2"/>
    <property type="match status" value="9"/>
</dbReference>
<dbReference type="PROSITE" id="PS00028">
    <property type="entry name" value="ZINC_FINGER_C2H2_1"/>
    <property type="match status" value="8"/>
</dbReference>
<keyword evidence="7" id="KW-0805">Transcription regulation</keyword>
<evidence type="ECO:0000256" key="11">
    <source>
        <dbReference type="SAM" id="MobiDB-lite"/>
    </source>
</evidence>
<feature type="domain" description="C2H2-type" evidence="12">
    <location>
        <begin position="809"/>
        <end position="837"/>
    </location>
</feature>
<proteinExistence type="inferred from homology"/>
<feature type="domain" description="C2H2-type" evidence="12">
    <location>
        <begin position="674"/>
        <end position="701"/>
    </location>
</feature>
<feature type="domain" description="C2H2-type" evidence="12">
    <location>
        <begin position="619"/>
        <end position="646"/>
    </location>
</feature>
<evidence type="ECO:0000256" key="9">
    <source>
        <dbReference type="ARBA" id="ARBA00023242"/>
    </source>
</evidence>
<keyword evidence="5 10" id="KW-0863">Zinc-finger</keyword>
<dbReference type="PANTHER" id="PTHR47772">
    <property type="entry name" value="ZINC FINGER PROTEIN 200"/>
    <property type="match status" value="1"/>
</dbReference>
<keyword evidence="6" id="KW-0862">Zinc</keyword>
<evidence type="ECO:0000313" key="14">
    <source>
        <dbReference type="Proteomes" id="UP001381693"/>
    </source>
</evidence>
<gene>
    <name evidence="13" type="ORF">SK128_022744</name>
</gene>
<dbReference type="PROSITE" id="PS50157">
    <property type="entry name" value="ZINC_FINGER_C2H2_2"/>
    <property type="match status" value="6"/>
</dbReference>
<reference evidence="13 14" key="1">
    <citation type="submission" date="2023-11" db="EMBL/GenBank/DDBJ databases">
        <title>Halocaridina rubra genome assembly.</title>
        <authorList>
            <person name="Smith C."/>
        </authorList>
    </citation>
    <scope>NUCLEOTIDE SEQUENCE [LARGE SCALE GENOMIC DNA]</scope>
    <source>
        <strain evidence="13">EP-1</strain>
        <tissue evidence="13">Whole</tissue>
    </source>
</reference>
<dbReference type="Pfam" id="PF13912">
    <property type="entry name" value="zf-C2H2_6"/>
    <property type="match status" value="1"/>
</dbReference>
<dbReference type="InterPro" id="IPR050636">
    <property type="entry name" value="C2H2-ZF_domain-containing"/>
</dbReference>
<dbReference type="FunFam" id="3.30.160.60:FF:000446">
    <property type="entry name" value="Zinc finger protein"/>
    <property type="match status" value="1"/>
</dbReference>
<dbReference type="Pfam" id="PF00096">
    <property type="entry name" value="zf-C2H2"/>
    <property type="match status" value="4"/>
</dbReference>
<evidence type="ECO:0000256" key="10">
    <source>
        <dbReference type="PROSITE-ProRule" id="PRU00042"/>
    </source>
</evidence>
<feature type="domain" description="C2H2-type" evidence="12">
    <location>
        <begin position="702"/>
        <end position="730"/>
    </location>
</feature>
<evidence type="ECO:0000256" key="6">
    <source>
        <dbReference type="ARBA" id="ARBA00022833"/>
    </source>
</evidence>
<name>A0AAN9A3W0_HALRR</name>
<dbReference type="Gene3D" id="3.30.160.60">
    <property type="entry name" value="Classic Zinc Finger"/>
    <property type="match status" value="4"/>
</dbReference>
<evidence type="ECO:0000256" key="1">
    <source>
        <dbReference type="ARBA" id="ARBA00004123"/>
    </source>
</evidence>
<evidence type="ECO:0000256" key="2">
    <source>
        <dbReference type="ARBA" id="ARBA00006991"/>
    </source>
</evidence>
<comment type="subcellular location">
    <subcellularLocation>
        <location evidence="1">Nucleus</location>
    </subcellularLocation>
</comment>
<protein>
    <recommendedName>
        <fullName evidence="12">C2H2-type domain-containing protein</fullName>
    </recommendedName>
</protein>
<dbReference type="InterPro" id="IPR013087">
    <property type="entry name" value="Znf_C2H2_type"/>
</dbReference>
<keyword evidence="8" id="KW-0804">Transcription</keyword>